<comment type="caution">
    <text evidence="3">The sequence shown here is derived from an EMBL/GenBank/DDBJ whole genome shotgun (WGS) entry which is preliminary data.</text>
</comment>
<accession>A0A9D1AD51</accession>
<dbReference type="InterPro" id="IPR003156">
    <property type="entry name" value="DHHA1_dom"/>
</dbReference>
<dbReference type="PANTHER" id="PTHR47618">
    <property type="entry name" value="BIFUNCTIONAL OLIGORIBONUCLEASE AND PAP PHOSPHATASE NRNA"/>
    <property type="match status" value="1"/>
</dbReference>
<dbReference type="Proteomes" id="UP000886757">
    <property type="component" value="Unassembled WGS sequence"/>
</dbReference>
<dbReference type="Pfam" id="PF02272">
    <property type="entry name" value="DHHA1"/>
    <property type="match status" value="1"/>
</dbReference>
<evidence type="ECO:0000259" key="2">
    <source>
        <dbReference type="Pfam" id="PF02272"/>
    </source>
</evidence>
<reference evidence="3" key="1">
    <citation type="submission" date="2020-10" db="EMBL/GenBank/DDBJ databases">
        <authorList>
            <person name="Gilroy R."/>
        </authorList>
    </citation>
    <scope>NUCLEOTIDE SEQUENCE</scope>
    <source>
        <strain evidence="3">ChiSjej4B22-8148</strain>
    </source>
</reference>
<feature type="domain" description="DDH" evidence="1">
    <location>
        <begin position="17"/>
        <end position="156"/>
    </location>
</feature>
<dbReference type="Gene3D" id="3.10.310.30">
    <property type="match status" value="1"/>
</dbReference>
<gene>
    <name evidence="3" type="ORF">IAB31_08995</name>
</gene>
<organism evidence="3 4">
    <name type="scientific">Candidatus Choladousia intestinavium</name>
    <dbReference type="NCBI Taxonomy" id="2840727"/>
    <lineage>
        <taxon>Bacteria</taxon>
        <taxon>Bacillati</taxon>
        <taxon>Bacillota</taxon>
        <taxon>Clostridia</taxon>
        <taxon>Lachnospirales</taxon>
        <taxon>Lachnospiraceae</taxon>
        <taxon>Lachnospiraceae incertae sedis</taxon>
        <taxon>Candidatus Choladousia</taxon>
    </lineage>
</organism>
<dbReference type="Gene3D" id="3.90.1640.10">
    <property type="entry name" value="inorganic pyrophosphatase (n-terminal core)"/>
    <property type="match status" value="1"/>
</dbReference>
<name>A0A9D1AD51_9FIRM</name>
<dbReference type="PANTHER" id="PTHR47618:SF1">
    <property type="entry name" value="BIFUNCTIONAL OLIGORIBONUCLEASE AND PAP PHOSPHATASE NRNA"/>
    <property type="match status" value="1"/>
</dbReference>
<evidence type="ECO:0000259" key="1">
    <source>
        <dbReference type="Pfam" id="PF01368"/>
    </source>
</evidence>
<dbReference type="InterPro" id="IPR001667">
    <property type="entry name" value="DDH_dom"/>
</dbReference>
<dbReference type="InterPro" id="IPR051319">
    <property type="entry name" value="Oligoribo/pAp-PDE_c-di-AMP_PDE"/>
</dbReference>
<dbReference type="Pfam" id="PF01368">
    <property type="entry name" value="DHH"/>
    <property type="match status" value="1"/>
</dbReference>
<evidence type="ECO:0000313" key="3">
    <source>
        <dbReference type="EMBL" id="HIR14042.1"/>
    </source>
</evidence>
<dbReference type="SUPFAM" id="SSF64182">
    <property type="entry name" value="DHH phosphoesterases"/>
    <property type="match status" value="1"/>
</dbReference>
<protein>
    <submittedName>
        <fullName evidence="3">DHH family phosphoesterase</fullName>
    </submittedName>
</protein>
<dbReference type="GO" id="GO:0003676">
    <property type="term" value="F:nucleic acid binding"/>
    <property type="evidence" value="ECO:0007669"/>
    <property type="project" value="InterPro"/>
</dbReference>
<reference evidence="3" key="2">
    <citation type="journal article" date="2021" name="PeerJ">
        <title>Extensive microbial diversity within the chicken gut microbiome revealed by metagenomics and culture.</title>
        <authorList>
            <person name="Gilroy R."/>
            <person name="Ravi A."/>
            <person name="Getino M."/>
            <person name="Pursley I."/>
            <person name="Horton D.L."/>
            <person name="Alikhan N.F."/>
            <person name="Baker D."/>
            <person name="Gharbi K."/>
            <person name="Hall N."/>
            <person name="Watson M."/>
            <person name="Adriaenssens E.M."/>
            <person name="Foster-Nyarko E."/>
            <person name="Jarju S."/>
            <person name="Secka A."/>
            <person name="Antonio M."/>
            <person name="Oren A."/>
            <person name="Chaudhuri R.R."/>
            <person name="La Ragione R."/>
            <person name="Hildebrand F."/>
            <person name="Pallen M.J."/>
        </authorList>
    </citation>
    <scope>NUCLEOTIDE SEQUENCE</scope>
    <source>
        <strain evidence="3">ChiSjej4B22-8148</strain>
    </source>
</reference>
<dbReference type="EMBL" id="DVGK01000105">
    <property type="protein sequence ID" value="HIR14042.1"/>
    <property type="molecule type" value="Genomic_DNA"/>
</dbReference>
<sequence length="334" mass="37580">MNLKPDLAEELKNVKTVTIAGHIRPDGDAVGSCMGLYLYLKENWPELDLKVYLEEIPESYYLLKDASEICHSFTEDRESDLFFCLDCADELRLGEAVKYKNSARKTICVDHHISNDGFCDVNYIVPEASSTSELIYTLLDREKITRFAAEALYMGIVHDTGVFRHSNTAPETLETAADLLRRGIDGSRIINLTYYDKTYYQNQILGRALLESILLLDGKIIFSVVRRRQMVFYGVGPSDLDGIVQTLMSTAGTEAAIFMYETDPQVYKVSLRSRDKVDVSSIASFFGGGGHIHAAGCTMQGSVYDVVNNITYYMEKQLQEAEKSQSEENQVTEQ</sequence>
<dbReference type="AlphaFoldDB" id="A0A9D1AD51"/>
<proteinExistence type="predicted"/>
<evidence type="ECO:0000313" key="4">
    <source>
        <dbReference type="Proteomes" id="UP000886757"/>
    </source>
</evidence>
<feature type="domain" description="DHHA1" evidence="2">
    <location>
        <begin position="232"/>
        <end position="309"/>
    </location>
</feature>
<dbReference type="InterPro" id="IPR038763">
    <property type="entry name" value="DHH_sf"/>
</dbReference>